<reference evidence="1 2" key="1">
    <citation type="submission" date="2018-11" db="EMBL/GenBank/DDBJ databases">
        <title>Chryseotalea sanarue gen. nov., sp., nov., a member of the family Cytophagaceae, isolated from a brackish lake in Hamamatsu Japan.</title>
        <authorList>
            <person name="Maejima Y."/>
            <person name="Iino T."/>
            <person name="Muraguchi Y."/>
            <person name="Fukuda K."/>
            <person name="Ohkuma M."/>
            <person name="Moriuchi R."/>
            <person name="Dohra H."/>
            <person name="Kimbara K."/>
            <person name="Shintani M."/>
        </authorList>
    </citation>
    <scope>NUCLEOTIDE SEQUENCE [LARGE SCALE GENOMIC DNA]</scope>
    <source>
        <strain evidence="1 2">Ys</strain>
    </source>
</reference>
<proteinExistence type="predicted"/>
<dbReference type="EMBL" id="BHXQ01000005">
    <property type="protein sequence ID" value="GCC52705.1"/>
    <property type="molecule type" value="Genomic_DNA"/>
</dbReference>
<organism evidence="1 2">
    <name type="scientific">Chryseotalea sanaruensis</name>
    <dbReference type="NCBI Taxonomy" id="2482724"/>
    <lineage>
        <taxon>Bacteria</taxon>
        <taxon>Pseudomonadati</taxon>
        <taxon>Bacteroidota</taxon>
        <taxon>Cytophagia</taxon>
        <taxon>Cytophagales</taxon>
        <taxon>Chryseotaleaceae</taxon>
        <taxon>Chryseotalea</taxon>
    </lineage>
</organism>
<keyword evidence="2" id="KW-1185">Reference proteome</keyword>
<dbReference type="Proteomes" id="UP000288227">
    <property type="component" value="Unassembled WGS sequence"/>
</dbReference>
<dbReference type="Gene3D" id="3.10.129.10">
    <property type="entry name" value="Hotdog Thioesterase"/>
    <property type="match status" value="1"/>
</dbReference>
<dbReference type="AlphaFoldDB" id="A0A401UCT4"/>
<accession>A0A401UCT4</accession>
<dbReference type="Pfam" id="PF13279">
    <property type="entry name" value="4HBT_2"/>
    <property type="match status" value="1"/>
</dbReference>
<dbReference type="InterPro" id="IPR029069">
    <property type="entry name" value="HotDog_dom_sf"/>
</dbReference>
<gene>
    <name evidence="1" type="ORF">SanaruYs_29430</name>
</gene>
<name>A0A401UCT4_9BACT</name>
<sequence>MINDALVIYKAEACLGDVLLIHLAIAYINKYGFDMLYQVMNKANGKELARGKTNMCVLIIAGERWLQYQKSYWQ</sequence>
<evidence type="ECO:0000313" key="1">
    <source>
        <dbReference type="EMBL" id="GCC52705.1"/>
    </source>
</evidence>
<comment type="caution">
    <text evidence="1">The sequence shown here is derived from an EMBL/GenBank/DDBJ whole genome shotgun (WGS) entry which is preliminary data.</text>
</comment>
<protein>
    <submittedName>
        <fullName evidence="1">Uncharacterized protein</fullName>
    </submittedName>
</protein>
<dbReference type="SUPFAM" id="SSF54637">
    <property type="entry name" value="Thioesterase/thiol ester dehydrase-isomerase"/>
    <property type="match status" value="1"/>
</dbReference>
<evidence type="ECO:0000313" key="2">
    <source>
        <dbReference type="Proteomes" id="UP000288227"/>
    </source>
</evidence>